<dbReference type="EMBL" id="BKBC01000059">
    <property type="protein sequence ID" value="GEQ22750.1"/>
    <property type="molecule type" value="Genomic_DNA"/>
</dbReference>
<organism evidence="3 4">
    <name type="scientific">Clostridium butyricum</name>
    <dbReference type="NCBI Taxonomy" id="1492"/>
    <lineage>
        <taxon>Bacteria</taxon>
        <taxon>Bacillati</taxon>
        <taxon>Bacillota</taxon>
        <taxon>Clostridia</taxon>
        <taxon>Eubacteriales</taxon>
        <taxon>Clostridiaceae</taxon>
        <taxon>Clostridium</taxon>
    </lineage>
</organism>
<dbReference type="RefSeq" id="WP_146869062.1">
    <property type="nucleotide sequence ID" value="NZ_BKBC01000059.1"/>
</dbReference>
<evidence type="ECO:0000313" key="3">
    <source>
        <dbReference type="EMBL" id="GEQ22750.1"/>
    </source>
</evidence>
<feature type="compositionally biased region" description="Polar residues" evidence="1">
    <location>
        <begin position="114"/>
        <end position="123"/>
    </location>
</feature>
<gene>
    <name evidence="3" type="ORF">CBU02nite_32560</name>
</gene>
<accession>A0A512TR43</accession>
<dbReference type="Proteomes" id="UP000321089">
    <property type="component" value="Unassembled WGS sequence"/>
</dbReference>
<dbReference type="Pfam" id="PF11638">
    <property type="entry name" value="DnaA_N"/>
    <property type="match status" value="1"/>
</dbReference>
<dbReference type="InterPro" id="IPR024633">
    <property type="entry name" value="DnaA_N_dom"/>
</dbReference>
<dbReference type="Gene3D" id="3.30.300.180">
    <property type="match status" value="1"/>
</dbReference>
<protein>
    <recommendedName>
        <fullName evidence="2">DnaA N-terminal domain-containing protein</fullName>
    </recommendedName>
</protein>
<proteinExistence type="predicted"/>
<dbReference type="AlphaFoldDB" id="A0A512TR43"/>
<dbReference type="InterPro" id="IPR038454">
    <property type="entry name" value="DnaA_N_sf"/>
</dbReference>
<name>A0A512TR43_CLOBU</name>
<evidence type="ECO:0000313" key="4">
    <source>
        <dbReference type="Proteomes" id="UP000321089"/>
    </source>
</evidence>
<feature type="region of interest" description="Disordered" evidence="1">
    <location>
        <begin position="111"/>
        <end position="138"/>
    </location>
</feature>
<reference evidence="3 4" key="1">
    <citation type="submission" date="2019-07" db="EMBL/GenBank/DDBJ databases">
        <title>Whole genome shotgun sequence of Clostridium butyricum NBRC 3858.</title>
        <authorList>
            <person name="Hosoyama A."/>
            <person name="Uohara A."/>
            <person name="Ohji S."/>
            <person name="Ichikawa N."/>
        </authorList>
    </citation>
    <scope>NUCLEOTIDE SEQUENCE [LARGE SCALE GENOMIC DNA]</scope>
    <source>
        <strain evidence="3 4">NBRC 3858</strain>
    </source>
</reference>
<evidence type="ECO:0000256" key="1">
    <source>
        <dbReference type="SAM" id="MobiDB-lite"/>
    </source>
</evidence>
<evidence type="ECO:0000259" key="2">
    <source>
        <dbReference type="Pfam" id="PF11638"/>
    </source>
</evidence>
<comment type="caution">
    <text evidence="3">The sequence shown here is derived from an EMBL/GenBank/DDBJ whole genome shotgun (WGS) entry which is preliminary data.</text>
</comment>
<feature type="domain" description="DnaA N-terminal" evidence="2">
    <location>
        <begin position="182"/>
        <end position="227"/>
    </location>
</feature>
<sequence length="244" mass="29047">MDKESKGFIKLDRSIFEHWIFQDAEKFRAFVDLIQLARWKDEKLLIGNELVTIPRGSYYTSELKLAERWGWSRNKTRDYLKLLEAEQMIIKKGTTKGTMLTIENYRVYQDDGTTKSTSNQQQKNIKKTSESTSKKHQKNIKRYTKEEIKEIKRIDKKLEERKEVYQPPSLSFPTPLHEMIFNQFGDVTYKTWFENVSIEQTEDKVIMSTSDTFKRHIIEEKYLNHIKIFEGKEVQITLKEGDSN</sequence>